<dbReference type="AlphaFoldDB" id="A0A9X1HCX4"/>
<dbReference type="InterPro" id="IPR018958">
    <property type="entry name" value="Knr4/Smi1-like_dom"/>
</dbReference>
<proteinExistence type="predicted"/>
<dbReference type="Pfam" id="PF09346">
    <property type="entry name" value="SMI1_KNR4"/>
    <property type="match status" value="1"/>
</dbReference>
<gene>
    <name evidence="2" type="ORF">K6T82_19865</name>
</gene>
<dbReference type="EMBL" id="JAINUY010000007">
    <property type="protein sequence ID" value="MBZ4037034.1"/>
    <property type="molecule type" value="Genomic_DNA"/>
</dbReference>
<protein>
    <recommendedName>
        <fullName evidence="1">Knr4/Smi1-like domain-containing protein</fullName>
    </recommendedName>
</protein>
<dbReference type="InterPro" id="IPR037883">
    <property type="entry name" value="Knr4/Smi1-like_sf"/>
</dbReference>
<organism evidence="2 3">
    <name type="scientific">Flavobacterium potami</name>
    <dbReference type="NCBI Taxonomy" id="2872310"/>
    <lineage>
        <taxon>Bacteria</taxon>
        <taxon>Pseudomonadati</taxon>
        <taxon>Bacteroidota</taxon>
        <taxon>Flavobacteriia</taxon>
        <taxon>Flavobacteriales</taxon>
        <taxon>Flavobacteriaceae</taxon>
        <taxon>Flavobacterium</taxon>
    </lineage>
</organism>
<evidence type="ECO:0000313" key="3">
    <source>
        <dbReference type="Proteomes" id="UP001139366"/>
    </source>
</evidence>
<sequence length="167" mass="19492">MKEDLNDLKSIVGENLKGSLTTFENLPSLFTMNKAASNDDLLKCDLYFDEGLAPEYKFFLTNYNGGILFKIEDFAGFKLLSTDELISHNKFQAENFAENWDSQIILFCECIGDAEYLGFKLIEDEVRIIYCIMDTLPEEWKVIEKSFNILINKLIEQRGEKYWLNYF</sequence>
<dbReference type="RefSeq" id="WP_223709878.1">
    <property type="nucleotide sequence ID" value="NZ_JAINUY010000007.1"/>
</dbReference>
<keyword evidence="3" id="KW-1185">Reference proteome</keyword>
<comment type="caution">
    <text evidence="2">The sequence shown here is derived from an EMBL/GenBank/DDBJ whole genome shotgun (WGS) entry which is preliminary data.</text>
</comment>
<feature type="domain" description="Knr4/Smi1-like" evidence="1">
    <location>
        <begin position="48"/>
        <end position="152"/>
    </location>
</feature>
<accession>A0A9X1HCX4</accession>
<dbReference type="Proteomes" id="UP001139366">
    <property type="component" value="Unassembled WGS sequence"/>
</dbReference>
<dbReference type="Gene3D" id="3.40.1580.10">
    <property type="entry name" value="SMI1/KNR4-like"/>
    <property type="match status" value="1"/>
</dbReference>
<dbReference type="SUPFAM" id="SSF160631">
    <property type="entry name" value="SMI1/KNR4-like"/>
    <property type="match status" value="1"/>
</dbReference>
<reference evidence="2 3" key="1">
    <citation type="journal article" date="2023" name="Antonie Van Leeuwenhoek">
        <title>Flavobacterium potami sp. nov., a multi-metal resistance genes harbouring bacterium isolated from shallow river silt.</title>
        <authorList>
            <person name="Li S."/>
            <person name="Mao S."/>
            <person name="Mu W."/>
            <person name="Guo B."/>
            <person name="Li C."/>
            <person name="Zhu Q."/>
            <person name="Hou X."/>
            <person name="Zhao Y."/>
            <person name="Wei S."/>
            <person name="Liu H."/>
            <person name="Liu A."/>
        </authorList>
    </citation>
    <scope>NUCLEOTIDE SEQUENCE [LARGE SCALE GENOMIC DNA]</scope>
    <source>
        <strain evidence="2 3">17A</strain>
    </source>
</reference>
<evidence type="ECO:0000313" key="2">
    <source>
        <dbReference type="EMBL" id="MBZ4037034.1"/>
    </source>
</evidence>
<name>A0A9X1HCX4_9FLAO</name>
<evidence type="ECO:0000259" key="1">
    <source>
        <dbReference type="Pfam" id="PF09346"/>
    </source>
</evidence>